<keyword evidence="6 7" id="KW-0472">Membrane</keyword>
<sequence length="478" mass="53890">MSLKQQAFTGVVWTFAEQFGSQIVGFLTSLALARLLLPSDFGTIALFGVVMAIAKVFLDSGLVGSLIRTTDADERDYSTVFWFNLLAGTILYGVVFFVAPLVSEFYTLPLLTPLIRVYAIILIIDSLVAVQGVQFVKNLDFKTNFKIQLPSILVGGIAGISFAYFGFGAWSLVYASLIQNMLYTLQYWLYSTWRPSFLFDKAKFKYHFTFGSRLMLSSLLDVTFNNIYTILIGKKYSTAELGYYNRADSLKQLPVNNISNALNKVSFPLFAKMSHDDILLKEAYRKILSIVIFVIAPIIAFMVVSAEPLIRFLLTDKWLPAVPYFQILAIAGVLYPIHAYNLNVLQVKGRSDLFLKLEIFKKILVVLVVLASLPFGILGLLWGQVITSILALFINTYYTGKFIKYTVFSQVRDLVPSLLIASFCALAVYLIDRFYIGNSIDLIRLCILLLLYTFFYLGIVLLTKGKEIGILKELIFKR</sequence>
<gene>
    <name evidence="8" type="ORF">DI53_1972</name>
</gene>
<evidence type="ECO:0000313" key="8">
    <source>
        <dbReference type="EMBL" id="KGE14142.1"/>
    </source>
</evidence>
<feature type="transmembrane region" description="Helical" evidence="7">
    <location>
        <begin position="210"/>
        <end position="231"/>
    </location>
</feature>
<feature type="transmembrane region" description="Helical" evidence="7">
    <location>
        <begin position="114"/>
        <end position="135"/>
    </location>
</feature>
<name>A0A0B8T0K8_9SPHI</name>
<dbReference type="AlphaFoldDB" id="A0A0B8T0K8"/>
<dbReference type="PATRIC" id="fig|1229276.3.peg.2033"/>
<comment type="caution">
    <text evidence="8">The sequence shown here is derived from an EMBL/GenBank/DDBJ whole genome shotgun (WGS) entry which is preliminary data.</text>
</comment>
<feature type="transmembrane region" description="Helical" evidence="7">
    <location>
        <begin position="287"/>
        <end position="304"/>
    </location>
</feature>
<dbReference type="STRING" id="1229276.DI53_1972"/>
<dbReference type="Proteomes" id="UP000031802">
    <property type="component" value="Unassembled WGS sequence"/>
</dbReference>
<evidence type="ECO:0000256" key="3">
    <source>
        <dbReference type="ARBA" id="ARBA00022475"/>
    </source>
</evidence>
<comment type="similarity">
    <text evidence="2">Belongs to the polysaccharide synthase family.</text>
</comment>
<dbReference type="CDD" id="cd13127">
    <property type="entry name" value="MATE_tuaB_like"/>
    <property type="match status" value="1"/>
</dbReference>
<keyword evidence="3" id="KW-1003">Cell membrane</keyword>
<dbReference type="RefSeq" id="WP_037498293.1">
    <property type="nucleotide sequence ID" value="NZ_JJMU01000029.1"/>
</dbReference>
<evidence type="ECO:0000256" key="1">
    <source>
        <dbReference type="ARBA" id="ARBA00004651"/>
    </source>
</evidence>
<dbReference type="PANTHER" id="PTHR30250">
    <property type="entry name" value="PST FAMILY PREDICTED COLANIC ACID TRANSPORTER"/>
    <property type="match status" value="1"/>
</dbReference>
<evidence type="ECO:0000256" key="6">
    <source>
        <dbReference type="ARBA" id="ARBA00023136"/>
    </source>
</evidence>
<dbReference type="eggNOG" id="COG2244">
    <property type="taxonomic scope" value="Bacteria"/>
</dbReference>
<feature type="transmembrane region" description="Helical" evidence="7">
    <location>
        <begin position="363"/>
        <end position="394"/>
    </location>
</feature>
<feature type="transmembrane region" description="Helical" evidence="7">
    <location>
        <begin position="44"/>
        <end position="67"/>
    </location>
</feature>
<feature type="transmembrane region" description="Helical" evidence="7">
    <location>
        <begin position="443"/>
        <end position="462"/>
    </location>
</feature>
<reference evidence="9" key="1">
    <citation type="submission" date="2014-04" db="EMBL/GenBank/DDBJ databases">
        <title>Whole-Genome optical mapping and complete genome sequence of Sphingobacterium deserti sp. nov., a new spaces isolated from desert in the west of China.</title>
        <authorList>
            <person name="Teng C."/>
            <person name="Zhou Z."/>
            <person name="Li X."/>
            <person name="Chen M."/>
            <person name="Lin M."/>
            <person name="Wang L."/>
            <person name="Su S."/>
            <person name="Zhang C."/>
            <person name="Zhang W."/>
        </authorList>
    </citation>
    <scope>NUCLEOTIDE SEQUENCE [LARGE SCALE GENOMIC DNA]</scope>
    <source>
        <strain evidence="9">ACCC05744</strain>
    </source>
</reference>
<dbReference type="EMBL" id="JJMU01000029">
    <property type="protein sequence ID" value="KGE14142.1"/>
    <property type="molecule type" value="Genomic_DNA"/>
</dbReference>
<feature type="transmembrane region" description="Helical" evidence="7">
    <location>
        <begin position="147"/>
        <end position="165"/>
    </location>
</feature>
<comment type="subcellular location">
    <subcellularLocation>
        <location evidence="1">Cell membrane</location>
        <topology evidence="1">Multi-pass membrane protein</topology>
    </subcellularLocation>
</comment>
<dbReference type="Pfam" id="PF13440">
    <property type="entry name" value="Polysacc_synt_3"/>
    <property type="match status" value="1"/>
</dbReference>
<feature type="transmembrane region" description="Helical" evidence="7">
    <location>
        <begin position="324"/>
        <end position="342"/>
    </location>
</feature>
<reference evidence="8 9" key="2">
    <citation type="journal article" date="2015" name="PLoS ONE">
        <title>Whole-Genome Optical Mapping and Finished Genome Sequence of Sphingobacterium deserti sp. nov., a New Species Isolated from the Western Desert of China.</title>
        <authorList>
            <person name="Teng C."/>
            <person name="Zhou Z."/>
            <person name="Molnar I."/>
            <person name="Li X."/>
            <person name="Tang R."/>
            <person name="Chen M."/>
            <person name="Wang L."/>
            <person name="Su S."/>
            <person name="Zhang W."/>
            <person name="Lin M."/>
        </authorList>
    </citation>
    <scope>NUCLEOTIDE SEQUENCE [LARGE SCALE GENOMIC DNA]</scope>
    <source>
        <strain evidence="9">ACCC05744</strain>
    </source>
</reference>
<keyword evidence="4 7" id="KW-0812">Transmembrane</keyword>
<dbReference type="OrthoDB" id="9770347at2"/>
<accession>A0A0B8T0K8</accession>
<dbReference type="GO" id="GO:0005886">
    <property type="term" value="C:plasma membrane"/>
    <property type="evidence" value="ECO:0007669"/>
    <property type="project" value="UniProtKB-SubCell"/>
</dbReference>
<dbReference type="InterPro" id="IPR050833">
    <property type="entry name" value="Poly_Biosynth_Transport"/>
</dbReference>
<feature type="transmembrane region" description="Helical" evidence="7">
    <location>
        <begin position="414"/>
        <end position="431"/>
    </location>
</feature>
<evidence type="ECO:0000256" key="2">
    <source>
        <dbReference type="ARBA" id="ARBA00007430"/>
    </source>
</evidence>
<dbReference type="PANTHER" id="PTHR30250:SF10">
    <property type="entry name" value="LIPOPOLYSACCHARIDE BIOSYNTHESIS PROTEIN WZXC"/>
    <property type="match status" value="1"/>
</dbReference>
<evidence type="ECO:0000256" key="4">
    <source>
        <dbReference type="ARBA" id="ARBA00022692"/>
    </source>
</evidence>
<protein>
    <submittedName>
        <fullName evidence="8">Lipopolysaccharide biosynthesis protein WzxC</fullName>
    </submittedName>
</protein>
<evidence type="ECO:0000256" key="7">
    <source>
        <dbReference type="SAM" id="Phobius"/>
    </source>
</evidence>
<feature type="transmembrane region" description="Helical" evidence="7">
    <location>
        <begin position="19"/>
        <end position="37"/>
    </location>
</feature>
<evidence type="ECO:0000313" key="9">
    <source>
        <dbReference type="Proteomes" id="UP000031802"/>
    </source>
</evidence>
<keyword evidence="9" id="KW-1185">Reference proteome</keyword>
<keyword evidence="5 7" id="KW-1133">Transmembrane helix</keyword>
<proteinExistence type="inferred from homology"/>
<feature type="transmembrane region" description="Helical" evidence="7">
    <location>
        <begin position="79"/>
        <end position="102"/>
    </location>
</feature>
<evidence type="ECO:0000256" key="5">
    <source>
        <dbReference type="ARBA" id="ARBA00022989"/>
    </source>
</evidence>
<organism evidence="8 9">
    <name type="scientific">Sphingobacterium deserti</name>
    <dbReference type="NCBI Taxonomy" id="1229276"/>
    <lineage>
        <taxon>Bacteria</taxon>
        <taxon>Pseudomonadati</taxon>
        <taxon>Bacteroidota</taxon>
        <taxon>Sphingobacteriia</taxon>
        <taxon>Sphingobacteriales</taxon>
        <taxon>Sphingobacteriaceae</taxon>
        <taxon>Sphingobacterium</taxon>
    </lineage>
</organism>